<dbReference type="InterPro" id="IPR020904">
    <property type="entry name" value="Sc_DH/Rdtase_CS"/>
</dbReference>
<evidence type="ECO:0000256" key="13">
    <source>
        <dbReference type="ARBA" id="ARBA00052095"/>
    </source>
</evidence>
<comment type="catalytic activity">
    <reaction evidence="11">
        <text>3beta,7beta-dihydroxy-5beta-cholan-24-oate + NAD(+) = 3beta-hydroxy-7-oxo-5beta-cholan-24-oate + NADH + H(+)</text>
        <dbReference type="Rhea" id="RHEA:42024"/>
        <dbReference type="ChEBI" id="CHEBI:15378"/>
        <dbReference type="ChEBI" id="CHEBI:57540"/>
        <dbReference type="ChEBI" id="CHEBI:57945"/>
        <dbReference type="ChEBI" id="CHEBI:78602"/>
        <dbReference type="ChEBI" id="CHEBI:78603"/>
    </reaction>
    <physiologicalReaction direction="left-to-right" evidence="11">
        <dbReference type="Rhea" id="RHEA:42025"/>
    </physiologicalReaction>
</comment>
<name>A0AAD7ZEB6_DIPPU</name>
<evidence type="ECO:0000256" key="14">
    <source>
        <dbReference type="ARBA" id="ARBA00052417"/>
    </source>
</evidence>
<feature type="signal peptide" evidence="21">
    <location>
        <begin position="1"/>
        <end position="19"/>
    </location>
</feature>
<dbReference type="PRINTS" id="PR00080">
    <property type="entry name" value="SDRFAMILY"/>
</dbReference>
<organism evidence="22 23">
    <name type="scientific">Diploptera punctata</name>
    <name type="common">Pacific beetle cockroach</name>
    <dbReference type="NCBI Taxonomy" id="6984"/>
    <lineage>
        <taxon>Eukaryota</taxon>
        <taxon>Metazoa</taxon>
        <taxon>Ecdysozoa</taxon>
        <taxon>Arthropoda</taxon>
        <taxon>Hexapoda</taxon>
        <taxon>Insecta</taxon>
        <taxon>Pterygota</taxon>
        <taxon>Neoptera</taxon>
        <taxon>Polyneoptera</taxon>
        <taxon>Dictyoptera</taxon>
        <taxon>Blattodea</taxon>
        <taxon>Blaberoidea</taxon>
        <taxon>Blaberidae</taxon>
        <taxon>Diplopterinae</taxon>
        <taxon>Diploptera</taxon>
    </lineage>
</organism>
<protein>
    <recommendedName>
        <fullName evidence="16">3-hydroxyacyl-CoA dehydrogenase type-2</fullName>
        <ecNumber evidence="3">1.1.1.53</ecNumber>
        <ecNumber evidence="4">1.1.1.62</ecNumber>
    </recommendedName>
    <alternativeName>
        <fullName evidence="18">3-hydroxyacyl-CoA dehydrogenase type II</fullName>
    </alternativeName>
    <alternativeName>
        <fullName evidence="19">Mitochondrial ribonuclease P protein 2</fullName>
    </alternativeName>
    <alternativeName>
        <fullName evidence="17">Type II HADH</fullName>
    </alternativeName>
</protein>
<evidence type="ECO:0000256" key="17">
    <source>
        <dbReference type="ARBA" id="ARBA00079624"/>
    </source>
</evidence>
<dbReference type="GO" id="GO:0006631">
    <property type="term" value="P:fatty acid metabolic process"/>
    <property type="evidence" value="ECO:0007669"/>
    <property type="project" value="TreeGrafter"/>
</dbReference>
<dbReference type="GO" id="GO:0005739">
    <property type="term" value="C:mitochondrion"/>
    <property type="evidence" value="ECO:0007669"/>
    <property type="project" value="TreeGrafter"/>
</dbReference>
<feature type="non-terminal residue" evidence="22">
    <location>
        <position position="1"/>
    </location>
</feature>
<comment type="catalytic activity">
    <reaction evidence="9">
        <text>cortisol + NAD(+) = 11beta,17alpha-dihydroxypregn-4-ene-3,20,21-trione + NADH + H(+)</text>
        <dbReference type="Rhea" id="RHEA:42012"/>
        <dbReference type="ChEBI" id="CHEBI:15378"/>
        <dbReference type="ChEBI" id="CHEBI:17650"/>
        <dbReference type="ChEBI" id="CHEBI:57540"/>
        <dbReference type="ChEBI" id="CHEBI:57945"/>
        <dbReference type="ChEBI" id="CHEBI:78595"/>
    </reaction>
    <physiologicalReaction direction="left-to-right" evidence="9">
        <dbReference type="Rhea" id="RHEA:42013"/>
    </physiologicalReaction>
</comment>
<reference evidence="22" key="2">
    <citation type="submission" date="2023-05" db="EMBL/GenBank/DDBJ databases">
        <authorList>
            <person name="Fouks B."/>
        </authorList>
    </citation>
    <scope>NUCLEOTIDE SEQUENCE</scope>
    <source>
        <strain evidence="22">Stay&amp;Tobe</strain>
        <tissue evidence="22">Testes</tissue>
    </source>
</reference>
<dbReference type="GO" id="GO:0004303">
    <property type="term" value="F:estradiol 17-beta-dehydrogenase [NAD(P)+] activity"/>
    <property type="evidence" value="ECO:0007669"/>
    <property type="project" value="UniProtKB-EC"/>
</dbReference>
<comment type="catalytic activity">
    <reaction evidence="12">
        <text>ursodeoxycholate + NAD(+) = 7-oxolithocholate + NADH + H(+)</text>
        <dbReference type="Rhea" id="RHEA:42028"/>
        <dbReference type="ChEBI" id="CHEBI:15378"/>
        <dbReference type="ChEBI" id="CHEBI:57540"/>
        <dbReference type="ChEBI" id="CHEBI:57945"/>
        <dbReference type="ChEBI" id="CHEBI:78604"/>
        <dbReference type="ChEBI" id="CHEBI:78605"/>
    </reaction>
    <physiologicalReaction direction="left-to-right" evidence="12">
        <dbReference type="Rhea" id="RHEA:42029"/>
    </physiologicalReaction>
</comment>
<dbReference type="AlphaFoldDB" id="A0AAD7ZEB6"/>
<dbReference type="CDD" id="cd05371">
    <property type="entry name" value="HSD10-like_SDR_c"/>
    <property type="match status" value="1"/>
</dbReference>
<comment type="catalytic activity">
    <reaction evidence="6">
        <text>a (3S)-3-hydroxyacyl-CoA + NAD(+) = a 3-oxoacyl-CoA + NADH + H(+)</text>
        <dbReference type="Rhea" id="RHEA:22432"/>
        <dbReference type="ChEBI" id="CHEBI:15378"/>
        <dbReference type="ChEBI" id="CHEBI:57318"/>
        <dbReference type="ChEBI" id="CHEBI:57540"/>
        <dbReference type="ChEBI" id="CHEBI:57945"/>
        <dbReference type="ChEBI" id="CHEBI:90726"/>
        <dbReference type="EC" id="1.1.1.35"/>
    </reaction>
    <physiologicalReaction direction="left-to-right" evidence="6">
        <dbReference type="Rhea" id="RHEA:22433"/>
    </physiologicalReaction>
    <physiologicalReaction direction="right-to-left" evidence="6">
        <dbReference type="Rhea" id="RHEA:22434"/>
    </physiologicalReaction>
</comment>
<evidence type="ECO:0000256" key="3">
    <source>
        <dbReference type="ARBA" id="ARBA00024071"/>
    </source>
</evidence>
<dbReference type="GO" id="GO:0003857">
    <property type="term" value="F:(3S)-3-hydroxyacyl-CoA dehydrogenase (NAD+) activity"/>
    <property type="evidence" value="ECO:0007669"/>
    <property type="project" value="UniProtKB-EC"/>
</dbReference>
<feature type="chain" id="PRO_5042211620" description="3-hydroxyacyl-CoA dehydrogenase type-2" evidence="21">
    <location>
        <begin position="20"/>
        <end position="381"/>
    </location>
</feature>
<evidence type="ECO:0000256" key="18">
    <source>
        <dbReference type="ARBA" id="ARBA00082293"/>
    </source>
</evidence>
<dbReference type="PRINTS" id="PR00081">
    <property type="entry name" value="GDHRDH"/>
</dbReference>
<dbReference type="GO" id="GO:0008209">
    <property type="term" value="P:androgen metabolic process"/>
    <property type="evidence" value="ECO:0007669"/>
    <property type="project" value="TreeGrafter"/>
</dbReference>
<dbReference type="PROSITE" id="PS00061">
    <property type="entry name" value="ADH_SHORT"/>
    <property type="match status" value="1"/>
</dbReference>
<evidence type="ECO:0000313" key="22">
    <source>
        <dbReference type="EMBL" id="KAJ9579110.1"/>
    </source>
</evidence>
<comment type="catalytic activity">
    <reaction evidence="7">
        <text>5alpha-androstane-3alpha,17beta-diol + NAD(+) = 17beta-hydroxy-5alpha-androstan-3-one + NADH + H(+)</text>
        <dbReference type="Rhea" id="RHEA:42004"/>
        <dbReference type="ChEBI" id="CHEBI:15378"/>
        <dbReference type="ChEBI" id="CHEBI:16330"/>
        <dbReference type="ChEBI" id="CHEBI:36713"/>
        <dbReference type="ChEBI" id="CHEBI:57540"/>
        <dbReference type="ChEBI" id="CHEBI:57945"/>
        <dbReference type="EC" id="1.1.1.53"/>
    </reaction>
    <physiologicalReaction direction="right-to-left" evidence="7">
        <dbReference type="Rhea" id="RHEA:42006"/>
    </physiologicalReaction>
</comment>
<keyword evidence="21" id="KW-0732">Signal</keyword>
<proteinExistence type="inferred from homology"/>
<evidence type="ECO:0000256" key="11">
    <source>
        <dbReference type="ARBA" id="ARBA00051637"/>
    </source>
</evidence>
<dbReference type="PANTHER" id="PTHR43658:SF8">
    <property type="entry name" value="17-BETA-HYDROXYSTEROID DEHYDROGENASE 14-RELATED"/>
    <property type="match status" value="1"/>
</dbReference>
<dbReference type="EC" id="1.1.1.62" evidence="4"/>
<comment type="catalytic activity">
    <reaction evidence="13">
        <text>5alpha-pregnan-20beta-ol-3-one + NAD(+) = 5alpha-pregnane-3,20-dione + NADH + H(+)</text>
        <dbReference type="Rhea" id="RHEA:42008"/>
        <dbReference type="ChEBI" id="CHEBI:15378"/>
        <dbReference type="ChEBI" id="CHEBI:28952"/>
        <dbReference type="ChEBI" id="CHEBI:57540"/>
        <dbReference type="ChEBI" id="CHEBI:57945"/>
        <dbReference type="ChEBI" id="CHEBI:78594"/>
    </reaction>
    <physiologicalReaction direction="left-to-right" evidence="13">
        <dbReference type="Rhea" id="RHEA:42009"/>
    </physiologicalReaction>
</comment>
<keyword evidence="2" id="KW-0560">Oxidoreductase</keyword>
<reference evidence="22" key="1">
    <citation type="journal article" date="2023" name="IScience">
        <title>Live-bearing cockroach genome reveals convergent evolutionary mechanisms linked to viviparity in insects and beyond.</title>
        <authorList>
            <person name="Fouks B."/>
            <person name="Harrison M.C."/>
            <person name="Mikhailova A.A."/>
            <person name="Marchal E."/>
            <person name="English S."/>
            <person name="Carruthers M."/>
            <person name="Jennings E.C."/>
            <person name="Chiamaka E.L."/>
            <person name="Frigard R.A."/>
            <person name="Pippel M."/>
            <person name="Attardo G.M."/>
            <person name="Benoit J.B."/>
            <person name="Bornberg-Bauer E."/>
            <person name="Tobe S.S."/>
        </authorList>
    </citation>
    <scope>NUCLEOTIDE SEQUENCE</scope>
    <source>
        <strain evidence="22">Stay&amp;Tobe</strain>
    </source>
</reference>
<dbReference type="GO" id="GO:0047044">
    <property type="term" value="F:androstan-3-alpha,17-beta-diol dehydrogenase (NAD+) activity"/>
    <property type="evidence" value="ECO:0007669"/>
    <property type="project" value="UniProtKB-EC"/>
</dbReference>
<dbReference type="Proteomes" id="UP001233999">
    <property type="component" value="Unassembled WGS sequence"/>
</dbReference>
<dbReference type="Gene3D" id="3.40.50.720">
    <property type="entry name" value="NAD(P)-binding Rossmann-like Domain"/>
    <property type="match status" value="1"/>
</dbReference>
<evidence type="ECO:0000256" key="21">
    <source>
        <dbReference type="SAM" id="SignalP"/>
    </source>
</evidence>
<evidence type="ECO:0000256" key="19">
    <source>
        <dbReference type="ARBA" id="ARBA00082399"/>
    </source>
</evidence>
<comment type="catalytic activity">
    <reaction evidence="5">
        <text>17beta-estradiol + NAD(+) = estrone + NADH + H(+)</text>
        <dbReference type="Rhea" id="RHEA:24612"/>
        <dbReference type="ChEBI" id="CHEBI:15378"/>
        <dbReference type="ChEBI" id="CHEBI:16469"/>
        <dbReference type="ChEBI" id="CHEBI:17263"/>
        <dbReference type="ChEBI" id="CHEBI:57540"/>
        <dbReference type="ChEBI" id="CHEBI:57945"/>
        <dbReference type="EC" id="1.1.1.62"/>
    </reaction>
    <physiologicalReaction direction="left-to-right" evidence="5">
        <dbReference type="Rhea" id="RHEA:24613"/>
    </physiologicalReaction>
</comment>
<sequence length="381" mass="41677">VLQIILFINLWLDMGSLYGKYLLRYGIFRVCPKISCMMAVVSVFTKCNQSTFVRVILKFRWSTKNLILNDLPYFNLKIHQCSIIRKKPGTFYKKAVVVRLTQSLAKRRGTTSLTTTAYSPKIFFKIITKNVVGLVTGGASGLGRATVERLVKMGGRAILCDLPTSKGHDVAKELGNNVFFVPVDVVSQTDVQTAVQTAKDKFGRLDVVVNCAGIGVAFKTYNFNKKIAHSLDDFIKVLTINTAGSFNVIRLAAGLIGENEPNEDGQRGVIINTASIAAFDGQMGQAAYSASKGAIVGMTLPIARDLAERGIRVCTIAPGIFDTPLLSSLPEKVRSYLAKSIPFPKRLGNSEEYAHLVQAVIENPLLNGEVIRLDGALRMQP</sequence>
<dbReference type="Pfam" id="PF00106">
    <property type="entry name" value="adh_short"/>
    <property type="match status" value="1"/>
</dbReference>
<dbReference type="GO" id="GO:0008210">
    <property type="term" value="P:estrogen metabolic process"/>
    <property type="evidence" value="ECO:0007669"/>
    <property type="project" value="TreeGrafter"/>
</dbReference>
<dbReference type="EMBL" id="JASPKZ010008683">
    <property type="protein sequence ID" value="KAJ9579110.1"/>
    <property type="molecule type" value="Genomic_DNA"/>
</dbReference>
<evidence type="ECO:0000256" key="10">
    <source>
        <dbReference type="ARBA" id="ARBA00051004"/>
    </source>
</evidence>
<evidence type="ECO:0000256" key="1">
    <source>
        <dbReference type="ARBA" id="ARBA00006484"/>
    </source>
</evidence>
<dbReference type="InterPro" id="IPR002347">
    <property type="entry name" value="SDR_fam"/>
</dbReference>
<accession>A0AAD7ZEB6</accession>
<evidence type="ECO:0000256" key="12">
    <source>
        <dbReference type="ARBA" id="ARBA00051831"/>
    </source>
</evidence>
<comment type="catalytic activity">
    <reaction evidence="8">
        <text>17beta-hydroxy-5alpha-androstan-3-one + NAD(+) = 5alpha-androstan-3,17-dione + NADH + H(+)</text>
        <dbReference type="Rhea" id="RHEA:41992"/>
        <dbReference type="ChEBI" id="CHEBI:15378"/>
        <dbReference type="ChEBI" id="CHEBI:15994"/>
        <dbReference type="ChEBI" id="CHEBI:16330"/>
        <dbReference type="ChEBI" id="CHEBI:57540"/>
        <dbReference type="ChEBI" id="CHEBI:57945"/>
    </reaction>
    <physiologicalReaction direction="left-to-right" evidence="8">
        <dbReference type="Rhea" id="RHEA:41993"/>
    </physiologicalReaction>
</comment>
<evidence type="ECO:0000256" key="6">
    <source>
        <dbReference type="ARBA" id="ARBA00050141"/>
    </source>
</evidence>
<keyword evidence="23" id="KW-1185">Reference proteome</keyword>
<evidence type="ECO:0000256" key="7">
    <source>
        <dbReference type="ARBA" id="ARBA00050365"/>
    </source>
</evidence>
<dbReference type="EC" id="1.1.1.53" evidence="3"/>
<dbReference type="SUPFAM" id="SSF51735">
    <property type="entry name" value="NAD(P)-binding Rossmann-fold domains"/>
    <property type="match status" value="1"/>
</dbReference>
<comment type="catalytic activity">
    <reaction evidence="15">
        <text>11-dehydrocorticosterone + NAD(+) = pregn-4-ene-3,11,20,21-tetraone + NADH + H(+)</text>
        <dbReference type="Rhea" id="RHEA:42020"/>
        <dbReference type="ChEBI" id="CHEBI:15378"/>
        <dbReference type="ChEBI" id="CHEBI:57540"/>
        <dbReference type="ChEBI" id="CHEBI:57945"/>
        <dbReference type="ChEBI" id="CHEBI:78600"/>
        <dbReference type="ChEBI" id="CHEBI:78601"/>
    </reaction>
    <physiologicalReaction direction="left-to-right" evidence="15">
        <dbReference type="Rhea" id="RHEA:42021"/>
    </physiologicalReaction>
</comment>
<comment type="catalytic activity">
    <reaction evidence="10">
        <text>(3S)-3-hydroxybutanoyl-CoA + NAD(+) = acetoacetyl-CoA + NADH + H(+)</text>
        <dbReference type="Rhea" id="RHEA:30799"/>
        <dbReference type="ChEBI" id="CHEBI:15378"/>
        <dbReference type="ChEBI" id="CHEBI:57286"/>
        <dbReference type="ChEBI" id="CHEBI:57316"/>
        <dbReference type="ChEBI" id="CHEBI:57540"/>
        <dbReference type="ChEBI" id="CHEBI:57945"/>
    </reaction>
    <physiologicalReaction direction="left-to-right" evidence="10">
        <dbReference type="Rhea" id="RHEA:30800"/>
    </physiologicalReaction>
    <physiologicalReaction direction="right-to-left" evidence="10">
        <dbReference type="Rhea" id="RHEA:30801"/>
    </physiologicalReaction>
</comment>
<evidence type="ECO:0000256" key="4">
    <source>
        <dbReference type="ARBA" id="ARBA00024072"/>
    </source>
</evidence>
<evidence type="ECO:0000256" key="8">
    <source>
        <dbReference type="ARBA" id="ARBA00050435"/>
    </source>
</evidence>
<gene>
    <name evidence="22" type="ORF">L9F63_024779</name>
</gene>
<evidence type="ECO:0000256" key="20">
    <source>
        <dbReference type="RuleBase" id="RU000363"/>
    </source>
</evidence>
<evidence type="ECO:0000256" key="16">
    <source>
        <dbReference type="ARBA" id="ARBA00072938"/>
    </source>
</evidence>
<dbReference type="FunFam" id="3.40.50.720:FF:000215">
    <property type="entry name" value="3-hydroxyacyl-CoA dehydrogenase type-2"/>
    <property type="match status" value="1"/>
</dbReference>
<dbReference type="InterPro" id="IPR036291">
    <property type="entry name" value="NAD(P)-bd_dom_sf"/>
</dbReference>
<comment type="caution">
    <text evidence="22">The sequence shown here is derived from an EMBL/GenBank/DDBJ whole genome shotgun (WGS) entry which is preliminary data.</text>
</comment>
<evidence type="ECO:0000256" key="15">
    <source>
        <dbReference type="ARBA" id="ARBA00052668"/>
    </source>
</evidence>
<evidence type="ECO:0000256" key="2">
    <source>
        <dbReference type="ARBA" id="ARBA00023002"/>
    </source>
</evidence>
<evidence type="ECO:0000256" key="5">
    <source>
        <dbReference type="ARBA" id="ARBA00049381"/>
    </source>
</evidence>
<evidence type="ECO:0000313" key="23">
    <source>
        <dbReference type="Proteomes" id="UP001233999"/>
    </source>
</evidence>
<comment type="catalytic activity">
    <reaction evidence="14">
        <text>cortisone + NAD(+) = 17alpha-hydroxypregn-4-en-3,11,20-trione-21-al + NADH + H(+)</text>
        <dbReference type="Rhea" id="RHEA:42016"/>
        <dbReference type="ChEBI" id="CHEBI:15378"/>
        <dbReference type="ChEBI" id="CHEBI:16962"/>
        <dbReference type="ChEBI" id="CHEBI:57540"/>
        <dbReference type="ChEBI" id="CHEBI:57945"/>
        <dbReference type="ChEBI" id="CHEBI:78596"/>
    </reaction>
    <physiologicalReaction direction="left-to-right" evidence="14">
        <dbReference type="Rhea" id="RHEA:42017"/>
    </physiologicalReaction>
</comment>
<evidence type="ECO:0000256" key="9">
    <source>
        <dbReference type="ARBA" id="ARBA00050927"/>
    </source>
</evidence>
<comment type="similarity">
    <text evidence="1 20">Belongs to the short-chain dehydrogenases/reductases (SDR) family.</text>
</comment>
<dbReference type="PANTHER" id="PTHR43658">
    <property type="entry name" value="SHORT-CHAIN DEHYDROGENASE/REDUCTASE"/>
    <property type="match status" value="1"/>
</dbReference>